<dbReference type="Pfam" id="PF13245">
    <property type="entry name" value="AAA_19"/>
    <property type="match status" value="1"/>
</dbReference>
<accession>A0ABV3FBL0</accession>
<evidence type="ECO:0000256" key="5">
    <source>
        <dbReference type="PROSITE-ProRule" id="PRU00560"/>
    </source>
</evidence>
<protein>
    <submittedName>
        <fullName evidence="7">UvrD-helicase domain-containing protein</fullName>
    </submittedName>
</protein>
<evidence type="ECO:0000256" key="3">
    <source>
        <dbReference type="ARBA" id="ARBA00022806"/>
    </source>
</evidence>
<sequence>MRLVASQQPLLTRAQREIVERPWNARVLVTAGAGAGKTTTLTYRLEHLTSAEVADDEGPLAASEILVLSFSRAAVRSLRDRIDHIAGSARRVRAFTFDGWARSILRAAEPDRDLTAMSFDEIIDATREAIRGGIFDDEIMDPPSHVVIDEVQDLVDVRREMVQALLESTREYAGFTVVGDAAQSVYGFQVEDLDERVAETNRFFGWLRTTFEDELVEARLDDNFRATTPEARAALGFGPRLQQIPADRTTADKVGRQIYAELCRALEELPDFGDLKDEFTLSCLREAAGSTAILCATNGQVLHIADKLAWAGVPYTIQRSPRSRPAPTWLVSVFRGADGAQTISERRFSGIVSDRVHDPVRAWRALRRVAAGNVGGVLDLGSLHRAIADQRIPDELINSSPRGVLLSTVHRAKGLEFDRVIVVEPHDHEESRVNEDPAGSARHLYVAMTRAREDNYRLAPFFTTIRSGTKRTVRFDRWYKAKKWKKSFSVAGLELAEHDVARATPAQGDGAAAATVQKYLEHTVRPGDSVCLISKVRPIHDPDNAPRYGIWHGETCIGETSERFCDDLRRALLVHPGWEIRSWPERIEGAQIDCVESIGGSTAESARSGLGPHGIWLAPRLCGLGAFRWGKTSADAEDEVEE</sequence>
<feature type="binding site" evidence="5">
    <location>
        <begin position="31"/>
        <end position="38"/>
    </location>
    <ligand>
        <name>ATP</name>
        <dbReference type="ChEBI" id="CHEBI:30616"/>
    </ligand>
</feature>
<keyword evidence="3 5" id="KW-0347">Helicase</keyword>
<evidence type="ECO:0000313" key="7">
    <source>
        <dbReference type="EMBL" id="MEV0365096.1"/>
    </source>
</evidence>
<proteinExistence type="predicted"/>
<dbReference type="InterPro" id="IPR027417">
    <property type="entry name" value="P-loop_NTPase"/>
</dbReference>
<comment type="caution">
    <text evidence="7">The sequence shown here is derived from an EMBL/GenBank/DDBJ whole genome shotgun (WGS) entry which is preliminary data.</text>
</comment>
<dbReference type="PANTHER" id="PTHR11070">
    <property type="entry name" value="UVRD / RECB / PCRA DNA HELICASE FAMILY MEMBER"/>
    <property type="match status" value="1"/>
</dbReference>
<dbReference type="Gene3D" id="3.40.50.300">
    <property type="entry name" value="P-loop containing nucleotide triphosphate hydrolases"/>
    <property type="match status" value="2"/>
</dbReference>
<keyword evidence="8" id="KW-1185">Reference proteome</keyword>
<keyword evidence="4 5" id="KW-0067">ATP-binding</keyword>
<evidence type="ECO:0000313" key="8">
    <source>
        <dbReference type="Proteomes" id="UP001551658"/>
    </source>
</evidence>
<evidence type="ECO:0000259" key="6">
    <source>
        <dbReference type="PROSITE" id="PS51198"/>
    </source>
</evidence>
<dbReference type="Proteomes" id="UP001551658">
    <property type="component" value="Unassembled WGS sequence"/>
</dbReference>
<name>A0ABV3FBL0_9NOCA</name>
<dbReference type="RefSeq" id="WP_357981006.1">
    <property type="nucleotide sequence ID" value="NZ_JBFAIH010000012.1"/>
</dbReference>
<dbReference type="InterPro" id="IPR000212">
    <property type="entry name" value="DNA_helicase_UvrD/REP"/>
</dbReference>
<evidence type="ECO:0000256" key="4">
    <source>
        <dbReference type="ARBA" id="ARBA00022840"/>
    </source>
</evidence>
<evidence type="ECO:0000256" key="1">
    <source>
        <dbReference type="ARBA" id="ARBA00022741"/>
    </source>
</evidence>
<dbReference type="PROSITE" id="PS51198">
    <property type="entry name" value="UVRD_HELICASE_ATP_BIND"/>
    <property type="match status" value="1"/>
</dbReference>
<dbReference type="SUPFAM" id="SSF52540">
    <property type="entry name" value="P-loop containing nucleoside triphosphate hydrolases"/>
    <property type="match status" value="1"/>
</dbReference>
<evidence type="ECO:0000256" key="2">
    <source>
        <dbReference type="ARBA" id="ARBA00022801"/>
    </source>
</evidence>
<dbReference type="Pfam" id="PF13538">
    <property type="entry name" value="UvrD_C_2"/>
    <property type="match status" value="1"/>
</dbReference>
<reference evidence="7 8" key="1">
    <citation type="submission" date="2024-06" db="EMBL/GenBank/DDBJ databases">
        <title>The Natural Products Discovery Center: Release of the First 8490 Sequenced Strains for Exploring Actinobacteria Biosynthetic Diversity.</title>
        <authorList>
            <person name="Kalkreuter E."/>
            <person name="Kautsar S.A."/>
            <person name="Yang D."/>
            <person name="Bader C.D."/>
            <person name="Teijaro C.N."/>
            <person name="Fluegel L."/>
            <person name="Davis C.M."/>
            <person name="Simpson J.R."/>
            <person name="Lauterbach L."/>
            <person name="Steele A.D."/>
            <person name="Gui C."/>
            <person name="Meng S."/>
            <person name="Li G."/>
            <person name="Viehrig K."/>
            <person name="Ye F."/>
            <person name="Su P."/>
            <person name="Kiefer A.F."/>
            <person name="Nichols A."/>
            <person name="Cepeda A.J."/>
            <person name="Yan W."/>
            <person name="Fan B."/>
            <person name="Jiang Y."/>
            <person name="Adhikari A."/>
            <person name="Zheng C.-J."/>
            <person name="Schuster L."/>
            <person name="Cowan T.M."/>
            <person name="Smanski M.J."/>
            <person name="Chevrette M.G."/>
            <person name="De Carvalho L.P.S."/>
            <person name="Shen B."/>
        </authorList>
    </citation>
    <scope>NUCLEOTIDE SEQUENCE [LARGE SCALE GENOMIC DNA]</scope>
    <source>
        <strain evidence="7 8">NPDC050671</strain>
    </source>
</reference>
<gene>
    <name evidence="7" type="ORF">AB0H72_20580</name>
</gene>
<dbReference type="InterPro" id="IPR014016">
    <property type="entry name" value="UvrD-like_ATP-bd"/>
</dbReference>
<organism evidence="7 8">
    <name type="scientific">Nocardia fusca</name>
    <dbReference type="NCBI Taxonomy" id="941183"/>
    <lineage>
        <taxon>Bacteria</taxon>
        <taxon>Bacillati</taxon>
        <taxon>Actinomycetota</taxon>
        <taxon>Actinomycetes</taxon>
        <taxon>Mycobacteriales</taxon>
        <taxon>Nocardiaceae</taxon>
        <taxon>Nocardia</taxon>
    </lineage>
</organism>
<dbReference type="CDD" id="cd17932">
    <property type="entry name" value="DEXQc_UvrD"/>
    <property type="match status" value="1"/>
</dbReference>
<dbReference type="InterPro" id="IPR027785">
    <property type="entry name" value="UvrD-like_helicase_C"/>
</dbReference>
<keyword evidence="1 5" id="KW-0547">Nucleotide-binding</keyword>
<feature type="domain" description="UvrD-like helicase ATP-binding" evidence="6">
    <location>
        <begin position="10"/>
        <end position="459"/>
    </location>
</feature>
<keyword evidence="2 5" id="KW-0378">Hydrolase</keyword>
<dbReference type="EMBL" id="JBFAIH010000012">
    <property type="protein sequence ID" value="MEV0365096.1"/>
    <property type="molecule type" value="Genomic_DNA"/>
</dbReference>